<evidence type="ECO:0000256" key="1">
    <source>
        <dbReference type="ARBA" id="ARBA00038158"/>
    </source>
</evidence>
<feature type="compositionally biased region" description="Low complexity" evidence="2">
    <location>
        <begin position="1"/>
        <end position="13"/>
    </location>
</feature>
<dbReference type="PANTHER" id="PTHR43591:SF31">
    <property type="entry name" value="LAEA-LIKE, PUTATIVE (AFU_ORTHOLOGUE AFUA_8G01930)-RELATED"/>
    <property type="match status" value="1"/>
</dbReference>
<accession>A0A9W8V707</accession>
<evidence type="ECO:0000313" key="4">
    <source>
        <dbReference type="Proteomes" id="UP001152049"/>
    </source>
</evidence>
<proteinExistence type="inferred from homology"/>
<evidence type="ECO:0008006" key="5">
    <source>
        <dbReference type="Google" id="ProtNLM"/>
    </source>
</evidence>
<protein>
    <recommendedName>
        <fullName evidence="5">Methyltransferase</fullName>
    </recommendedName>
</protein>
<dbReference type="CDD" id="cd02440">
    <property type="entry name" value="AdoMet_MTases"/>
    <property type="match status" value="1"/>
</dbReference>
<dbReference type="OrthoDB" id="2013972at2759"/>
<gene>
    <name evidence="3" type="ORF">NW762_014299</name>
</gene>
<keyword evidence="4" id="KW-1185">Reference proteome</keyword>
<reference evidence="3" key="1">
    <citation type="submission" date="2022-09" db="EMBL/GenBank/DDBJ databases">
        <title>Fusarium specimens isolated from Avocado Roots.</title>
        <authorList>
            <person name="Stajich J."/>
            <person name="Roper C."/>
            <person name="Heimlech-Rivalta G."/>
        </authorList>
    </citation>
    <scope>NUCLEOTIDE SEQUENCE</scope>
    <source>
        <strain evidence="3">CF00136</strain>
    </source>
</reference>
<dbReference type="Proteomes" id="UP001152049">
    <property type="component" value="Unassembled WGS sequence"/>
</dbReference>
<feature type="region of interest" description="Disordered" evidence="2">
    <location>
        <begin position="1"/>
        <end position="52"/>
    </location>
</feature>
<sequence length="353" mass="39739">MAEVSRTSKSPSPKRSPREQMVPAEPVGQLDADEESVADGDSALGGVTDNESSTASLSTTIYKFREENGRTYHAHKDGAYIGPNDNLEQERLDFQHALCLLTFDNHLYLAPIDQSKGLPIRRVLDVGTRIGCWSIDFADEHPEATVIGVDLSPIQPSVVPPNVQFQVDDLEDEWTFSEPFDYIYTRFMTVSFANWPRFFDQSFTHLNPGGWIEIVDILPPTSDDGTMSPNTALYKWSNLLLESTEKIGRPFGGTAQYKSQIEAAGFKDVTQRVYKWPQNRWAKDPKYKELGAWTLVNISSGLEAISNALFTRVLGWSKSELDVFLTEIRKDIKNPSIHAYWPIYVISGQKPIN</sequence>
<dbReference type="Gene3D" id="3.40.50.150">
    <property type="entry name" value="Vaccinia Virus protein VP39"/>
    <property type="match status" value="1"/>
</dbReference>
<dbReference type="SUPFAM" id="SSF53335">
    <property type="entry name" value="S-adenosyl-L-methionine-dependent methyltransferases"/>
    <property type="match status" value="1"/>
</dbReference>
<dbReference type="EMBL" id="JAOQAZ010000048">
    <property type="protein sequence ID" value="KAJ4245088.1"/>
    <property type="molecule type" value="Genomic_DNA"/>
</dbReference>
<dbReference type="InterPro" id="IPR029063">
    <property type="entry name" value="SAM-dependent_MTases_sf"/>
</dbReference>
<organism evidence="3 4">
    <name type="scientific">Fusarium torreyae</name>
    <dbReference type="NCBI Taxonomy" id="1237075"/>
    <lineage>
        <taxon>Eukaryota</taxon>
        <taxon>Fungi</taxon>
        <taxon>Dikarya</taxon>
        <taxon>Ascomycota</taxon>
        <taxon>Pezizomycotina</taxon>
        <taxon>Sordariomycetes</taxon>
        <taxon>Hypocreomycetidae</taxon>
        <taxon>Hypocreales</taxon>
        <taxon>Nectriaceae</taxon>
        <taxon>Fusarium</taxon>
    </lineage>
</organism>
<dbReference type="AlphaFoldDB" id="A0A9W8V707"/>
<dbReference type="GO" id="GO:0008168">
    <property type="term" value="F:methyltransferase activity"/>
    <property type="evidence" value="ECO:0007669"/>
    <property type="project" value="TreeGrafter"/>
</dbReference>
<dbReference type="Pfam" id="PF13489">
    <property type="entry name" value="Methyltransf_23"/>
    <property type="match status" value="1"/>
</dbReference>
<name>A0A9W8V707_9HYPO</name>
<dbReference type="PANTHER" id="PTHR43591">
    <property type="entry name" value="METHYLTRANSFERASE"/>
    <property type="match status" value="1"/>
</dbReference>
<comment type="similarity">
    <text evidence="1">Belongs to the methyltransferase superfamily. LaeA methyltransferase family.</text>
</comment>
<evidence type="ECO:0000313" key="3">
    <source>
        <dbReference type="EMBL" id="KAJ4245088.1"/>
    </source>
</evidence>
<comment type="caution">
    <text evidence="3">The sequence shown here is derived from an EMBL/GenBank/DDBJ whole genome shotgun (WGS) entry which is preliminary data.</text>
</comment>
<evidence type="ECO:0000256" key="2">
    <source>
        <dbReference type="SAM" id="MobiDB-lite"/>
    </source>
</evidence>